<evidence type="ECO:0008006" key="4">
    <source>
        <dbReference type="Google" id="ProtNLM"/>
    </source>
</evidence>
<accession>A0A495W0J1</accession>
<organism evidence="2 3">
    <name type="scientific">Saccharothrix australiensis</name>
    <dbReference type="NCBI Taxonomy" id="2072"/>
    <lineage>
        <taxon>Bacteria</taxon>
        <taxon>Bacillati</taxon>
        <taxon>Actinomycetota</taxon>
        <taxon>Actinomycetes</taxon>
        <taxon>Pseudonocardiales</taxon>
        <taxon>Pseudonocardiaceae</taxon>
        <taxon>Saccharothrix</taxon>
    </lineage>
</organism>
<evidence type="ECO:0000256" key="1">
    <source>
        <dbReference type="SAM" id="SignalP"/>
    </source>
</evidence>
<evidence type="ECO:0000313" key="3">
    <source>
        <dbReference type="Proteomes" id="UP000282084"/>
    </source>
</evidence>
<keyword evidence="3" id="KW-1185">Reference proteome</keyword>
<name>A0A495W0J1_9PSEU</name>
<keyword evidence="1" id="KW-0732">Signal</keyword>
<comment type="caution">
    <text evidence="2">The sequence shown here is derived from an EMBL/GenBank/DDBJ whole genome shotgun (WGS) entry which is preliminary data.</text>
</comment>
<proteinExistence type="predicted"/>
<dbReference type="OrthoDB" id="3574655at2"/>
<dbReference type="EMBL" id="RBXO01000001">
    <property type="protein sequence ID" value="RKT54527.1"/>
    <property type="molecule type" value="Genomic_DNA"/>
</dbReference>
<sequence>MERTTAATTVLGVVTALALVGAPQASAAAARAAGTAAAEAAPDLRQKTACYQATRDLWVREEPRKDAKAVGLLKKGQVVRASVKETNGFRELGPQRWSSARYLIKVTHDKC</sequence>
<feature type="signal peptide" evidence="1">
    <location>
        <begin position="1"/>
        <end position="27"/>
    </location>
</feature>
<feature type="chain" id="PRO_5019722184" description="SH3 domain-containing protein" evidence="1">
    <location>
        <begin position="28"/>
        <end position="111"/>
    </location>
</feature>
<dbReference type="RefSeq" id="WP_121006221.1">
    <property type="nucleotide sequence ID" value="NZ_RBXO01000001.1"/>
</dbReference>
<evidence type="ECO:0000313" key="2">
    <source>
        <dbReference type="EMBL" id="RKT54527.1"/>
    </source>
</evidence>
<gene>
    <name evidence="2" type="ORF">C8E97_3170</name>
</gene>
<dbReference type="AlphaFoldDB" id="A0A495W0J1"/>
<dbReference type="Proteomes" id="UP000282084">
    <property type="component" value="Unassembled WGS sequence"/>
</dbReference>
<reference evidence="2 3" key="1">
    <citation type="submission" date="2018-10" db="EMBL/GenBank/DDBJ databases">
        <title>Sequencing the genomes of 1000 actinobacteria strains.</title>
        <authorList>
            <person name="Klenk H.-P."/>
        </authorList>
    </citation>
    <scope>NUCLEOTIDE SEQUENCE [LARGE SCALE GENOMIC DNA]</scope>
    <source>
        <strain evidence="2 3">DSM 43800</strain>
    </source>
</reference>
<protein>
    <recommendedName>
        <fullName evidence="4">SH3 domain-containing protein</fullName>
    </recommendedName>
</protein>